<keyword evidence="3" id="KW-1185">Reference proteome</keyword>
<comment type="caution">
    <text evidence="2">The sequence shown here is derived from an EMBL/GenBank/DDBJ whole genome shotgun (WGS) entry which is preliminary data.</text>
</comment>
<dbReference type="NCBIfam" id="TIGR02117">
    <property type="entry name" value="chp_urease_rgn"/>
    <property type="match status" value="1"/>
</dbReference>
<dbReference type="Proteomes" id="UP001597480">
    <property type="component" value="Unassembled WGS sequence"/>
</dbReference>
<evidence type="ECO:0000313" key="2">
    <source>
        <dbReference type="EMBL" id="MFD2603530.1"/>
    </source>
</evidence>
<protein>
    <submittedName>
        <fullName evidence="2">TIGR02117 family protein</fullName>
    </submittedName>
</protein>
<name>A0ABW5NXG3_9FLAO</name>
<organism evidence="2 3">
    <name type="scientific">Flavobacterium suzhouense</name>
    <dbReference type="NCBI Taxonomy" id="1529638"/>
    <lineage>
        <taxon>Bacteria</taxon>
        <taxon>Pseudomonadati</taxon>
        <taxon>Bacteroidota</taxon>
        <taxon>Flavobacteriia</taxon>
        <taxon>Flavobacteriales</taxon>
        <taxon>Flavobacteriaceae</taxon>
        <taxon>Flavobacterium</taxon>
    </lineage>
</organism>
<evidence type="ECO:0000313" key="3">
    <source>
        <dbReference type="Proteomes" id="UP001597480"/>
    </source>
</evidence>
<keyword evidence="1" id="KW-0812">Transmembrane</keyword>
<dbReference type="InterPro" id="IPR011727">
    <property type="entry name" value="CHP02117"/>
</dbReference>
<dbReference type="Pfam" id="PF09601">
    <property type="entry name" value="DUF2459"/>
    <property type="match status" value="1"/>
</dbReference>
<keyword evidence="1" id="KW-0472">Membrane</keyword>
<reference evidence="3" key="1">
    <citation type="journal article" date="2019" name="Int. J. Syst. Evol. Microbiol.">
        <title>The Global Catalogue of Microorganisms (GCM) 10K type strain sequencing project: providing services to taxonomists for standard genome sequencing and annotation.</title>
        <authorList>
            <consortium name="The Broad Institute Genomics Platform"/>
            <consortium name="The Broad Institute Genome Sequencing Center for Infectious Disease"/>
            <person name="Wu L."/>
            <person name="Ma J."/>
        </authorList>
    </citation>
    <scope>NUCLEOTIDE SEQUENCE [LARGE SCALE GENOMIC DNA]</scope>
    <source>
        <strain evidence="3">KCTC 42107</strain>
    </source>
</reference>
<dbReference type="EMBL" id="JBHUMD010000029">
    <property type="protein sequence ID" value="MFD2603530.1"/>
    <property type="molecule type" value="Genomic_DNA"/>
</dbReference>
<evidence type="ECO:0000256" key="1">
    <source>
        <dbReference type="SAM" id="Phobius"/>
    </source>
</evidence>
<gene>
    <name evidence="2" type="ORF">ACFSR3_15805</name>
</gene>
<keyword evidence="1" id="KW-1133">Transmembrane helix</keyword>
<accession>A0ABW5NXG3</accession>
<proteinExistence type="predicted"/>
<feature type="transmembrane region" description="Helical" evidence="1">
    <location>
        <begin position="12"/>
        <end position="34"/>
    </location>
</feature>
<dbReference type="RefSeq" id="WP_379822356.1">
    <property type="nucleotide sequence ID" value="NZ_JBHUMD010000029.1"/>
</dbReference>
<sequence>MNKKLKQVFRFTGRFVLAIVLFIVVYVLFAFLLAHIPVNSNPEKSDEVTIYINSNGVHTDILVPVKNEIKDWTQEIRYEQTKSKDSIMNYVAFGWGDKGFYLDTPEWSDLKASTAAKAAFYLGTSAMHTRFYNTVKEDAECVKVTISKKDYADMVKYIEDSFQLDENNHVQWITSHSYGKYDAFYEGQGKYSLFYTCNTWANNCLKSGHQKAALWTVYDKGIFYHYR</sequence>